<reference evidence="2" key="1">
    <citation type="journal article" date="2016" name="Nat. Genet.">
        <title>A high-quality carrot genome assembly provides new insights into carotenoid accumulation and asterid genome evolution.</title>
        <authorList>
            <person name="Iorizzo M."/>
            <person name="Ellison S."/>
            <person name="Senalik D."/>
            <person name="Zeng P."/>
            <person name="Satapoomin P."/>
            <person name="Huang J."/>
            <person name="Bowman M."/>
            <person name="Iovene M."/>
            <person name="Sanseverino W."/>
            <person name="Cavagnaro P."/>
            <person name="Yildiz M."/>
            <person name="Macko-Podgorni A."/>
            <person name="Moranska E."/>
            <person name="Grzebelus E."/>
            <person name="Grzebelus D."/>
            <person name="Ashrafi H."/>
            <person name="Zheng Z."/>
            <person name="Cheng S."/>
            <person name="Spooner D."/>
            <person name="Van Deynze A."/>
            <person name="Simon P."/>
        </authorList>
    </citation>
    <scope>NUCLEOTIDE SEQUENCE [LARGE SCALE GENOMIC DNA]</scope>
    <source>
        <tissue evidence="2">Leaf</tissue>
    </source>
</reference>
<dbReference type="EMBL" id="LNRQ01000007">
    <property type="protein sequence ID" value="KZM87220.1"/>
    <property type="molecule type" value="Genomic_DNA"/>
</dbReference>
<organism evidence="2">
    <name type="scientific">Daucus carota subsp. sativus</name>
    <name type="common">Carrot</name>
    <dbReference type="NCBI Taxonomy" id="79200"/>
    <lineage>
        <taxon>Eukaryota</taxon>
        <taxon>Viridiplantae</taxon>
        <taxon>Streptophyta</taxon>
        <taxon>Embryophyta</taxon>
        <taxon>Tracheophyta</taxon>
        <taxon>Spermatophyta</taxon>
        <taxon>Magnoliopsida</taxon>
        <taxon>eudicotyledons</taxon>
        <taxon>Gunneridae</taxon>
        <taxon>Pentapetalae</taxon>
        <taxon>asterids</taxon>
        <taxon>campanulids</taxon>
        <taxon>Apiales</taxon>
        <taxon>Apiaceae</taxon>
        <taxon>Apioideae</taxon>
        <taxon>Scandiceae</taxon>
        <taxon>Daucinae</taxon>
        <taxon>Daucus</taxon>
        <taxon>Daucus sect. Daucus</taxon>
    </lineage>
</organism>
<accession>A0A161ZM27</accession>
<evidence type="ECO:0000313" key="2">
    <source>
        <dbReference type="EMBL" id="KZM87220.1"/>
    </source>
</evidence>
<dbReference type="Gramene" id="KZM87220">
    <property type="protein sequence ID" value="KZM87220"/>
    <property type="gene ID" value="DCAR_024354"/>
</dbReference>
<protein>
    <recommendedName>
        <fullName evidence="1">Replication protein A 70 kDa DNA-binding subunit B/D first OB fold domain-containing protein</fullName>
    </recommendedName>
</protein>
<dbReference type="Gene3D" id="2.40.50.140">
    <property type="entry name" value="Nucleic acid-binding proteins"/>
    <property type="match status" value="3"/>
</dbReference>
<evidence type="ECO:0000259" key="1">
    <source>
        <dbReference type="Pfam" id="PF02721"/>
    </source>
</evidence>
<dbReference type="Pfam" id="PF02721">
    <property type="entry name" value="DUF223"/>
    <property type="match status" value="1"/>
</dbReference>
<keyword evidence="4" id="KW-1185">Reference proteome</keyword>
<dbReference type="SUPFAM" id="SSF50249">
    <property type="entry name" value="Nucleic acid-binding proteins"/>
    <property type="match status" value="3"/>
</dbReference>
<reference evidence="3" key="2">
    <citation type="submission" date="2022-03" db="EMBL/GenBank/DDBJ databases">
        <title>Draft title - Genomic analysis of global carrot germplasm unveils the trajectory of domestication and the origin of high carotenoid orange carrot.</title>
        <authorList>
            <person name="Iorizzo M."/>
            <person name="Ellison S."/>
            <person name="Senalik D."/>
            <person name="Macko-Podgorni A."/>
            <person name="Grzebelus D."/>
            <person name="Bostan H."/>
            <person name="Rolling W."/>
            <person name="Curaba J."/>
            <person name="Simon P."/>
        </authorList>
    </citation>
    <scope>NUCLEOTIDE SEQUENCE</scope>
    <source>
        <tissue evidence="3">Leaf</tissue>
    </source>
</reference>
<evidence type="ECO:0000313" key="3">
    <source>
        <dbReference type="EMBL" id="WOH08818.1"/>
    </source>
</evidence>
<sequence>MDFNYLEEVSSGSFDWTVRVRVLRKWRGVSSSNGKEFKGFNILLVDSKSCRLPGFVPALVSQKYETKIIVGNVHVLSNFTVKDYKPDEKFRAVCCEKQIYFTNFTEVEVVADDDVMIPRDIFDFTDLGDLIDIAGDNTYLTDVTGVIFKDLPIRRFVNKLRVAQSQIKVDITDGRCSHCVTLWDALAEEFNHALATVSEFPAILIVASAKITSWQKQVDIANVTATTFYLNYNHHSVLNLRQMLGTPLFSKYDFSSQMSQTFEQHDIASIKTLGVEYLNVEVICELKLILVVEMEWFKGECSACYREIEIVDGEYRCIICNRELPFAEKKFHIMAEAIDGKDSIEISIDDRTIRTLLGITVNELVEEGCTNEKVPPILRTLESKWYNAKVRIGSHNIERPGSFYYVTDMYVLSGGSTSIGSQRSMNVQEVSSSSIHLDGLEDLNFYTPDVTKKNKNKTVLMS</sequence>
<dbReference type="InterPro" id="IPR012340">
    <property type="entry name" value="NA-bd_OB-fold"/>
</dbReference>
<name>A0A161ZM27_DAUCS</name>
<dbReference type="EMBL" id="CP093349">
    <property type="protein sequence ID" value="WOH08818.1"/>
    <property type="molecule type" value="Genomic_DNA"/>
</dbReference>
<dbReference type="AlphaFoldDB" id="A0A161ZM27"/>
<dbReference type="PANTHER" id="PTHR47165:SF4">
    <property type="entry name" value="OS03G0429900 PROTEIN"/>
    <property type="match status" value="1"/>
</dbReference>
<proteinExistence type="predicted"/>
<dbReference type="InterPro" id="IPR003871">
    <property type="entry name" value="RFA1B/D_OB_1st"/>
</dbReference>
<gene>
    <name evidence="2" type="ORF">DCAR_024354</name>
    <name evidence="3" type="ORF">DCAR_0728267</name>
</gene>
<dbReference type="PANTHER" id="PTHR47165">
    <property type="entry name" value="OS03G0429900 PROTEIN"/>
    <property type="match status" value="1"/>
</dbReference>
<dbReference type="STRING" id="79200.A0A161ZM27"/>
<evidence type="ECO:0000313" key="4">
    <source>
        <dbReference type="Proteomes" id="UP000077755"/>
    </source>
</evidence>
<dbReference type="Proteomes" id="UP000077755">
    <property type="component" value="Chromosome 7"/>
</dbReference>
<feature type="domain" description="Replication protein A 70 kDa DNA-binding subunit B/D first OB fold" evidence="1">
    <location>
        <begin position="3"/>
        <end position="108"/>
    </location>
</feature>